<accession>A0A7K1Y1C1</accession>
<gene>
    <name evidence="2" type="ORF">GS398_16575</name>
</gene>
<protein>
    <recommendedName>
        <fullName evidence="4">DUF560 domain-containing protein</fullName>
    </recommendedName>
</protein>
<keyword evidence="3" id="KW-1185">Reference proteome</keyword>
<dbReference type="EMBL" id="WVHS01000004">
    <property type="protein sequence ID" value="MXV16917.1"/>
    <property type="molecule type" value="Genomic_DNA"/>
</dbReference>
<organism evidence="2 3">
    <name type="scientific">Hufsiella ginkgonis</name>
    <dbReference type="NCBI Taxonomy" id="2695274"/>
    <lineage>
        <taxon>Bacteria</taxon>
        <taxon>Pseudomonadati</taxon>
        <taxon>Bacteroidota</taxon>
        <taxon>Sphingobacteriia</taxon>
        <taxon>Sphingobacteriales</taxon>
        <taxon>Sphingobacteriaceae</taxon>
        <taxon>Hufsiella</taxon>
    </lineage>
</organism>
<dbReference type="RefSeq" id="WP_160907932.1">
    <property type="nucleotide sequence ID" value="NZ_WVHS01000004.1"/>
</dbReference>
<proteinExistence type="predicted"/>
<keyword evidence="1" id="KW-0732">Signal</keyword>
<reference evidence="2 3" key="1">
    <citation type="submission" date="2019-11" db="EMBL/GenBank/DDBJ databases">
        <title>Pedobacter sp. HMF7056 Genome sequencing and assembly.</title>
        <authorList>
            <person name="Kang H."/>
            <person name="Kim H."/>
            <person name="Joh K."/>
        </authorList>
    </citation>
    <scope>NUCLEOTIDE SEQUENCE [LARGE SCALE GENOMIC DNA]</scope>
    <source>
        <strain evidence="2 3">HMF7056</strain>
    </source>
</reference>
<name>A0A7K1Y1C1_9SPHI</name>
<evidence type="ECO:0000313" key="3">
    <source>
        <dbReference type="Proteomes" id="UP000451233"/>
    </source>
</evidence>
<evidence type="ECO:0000256" key="1">
    <source>
        <dbReference type="SAM" id="SignalP"/>
    </source>
</evidence>
<dbReference type="InterPro" id="IPR011990">
    <property type="entry name" value="TPR-like_helical_dom_sf"/>
</dbReference>
<feature type="chain" id="PRO_5029547365" description="DUF560 domain-containing protein" evidence="1">
    <location>
        <begin position="22"/>
        <end position="381"/>
    </location>
</feature>
<dbReference type="Gene3D" id="1.25.40.10">
    <property type="entry name" value="Tetratricopeptide repeat domain"/>
    <property type="match status" value="1"/>
</dbReference>
<sequence length="381" mass="42195">MAIKRALLTFVLLGAAALTRAQQADFRSADSVSLARYNSANWRGLVDYARTAIAAGNDFPALRLRAAYAEMMLGRYSAALVQYQAVLKQDDRNQTALYFLSLCNSNLNRDNEADYFVRNLENKTVGGRAVRSFAITRFGIETSVKMPQIVTRGNASYTRAALKNRIGYSLSLDQSLSYFGQAFPGDRNRQFEYYGKLQYMPVANLSLLGAFHYLNSSFIASSTQNAVAFGGLKYSFAYGSLQADASTGKINGENSRQYNAALSYYPLGSLALYGASRVSLLTSGDRQNTVFSQSVGFKTGRKTWFDGLVVIGDLPGFAEADNLYIFNSIDVTTLKIAATGYYLINPNVTLYLNLLYEQKLENTNQLTYRQNSITAGLTWKF</sequence>
<comment type="caution">
    <text evidence="2">The sequence shown here is derived from an EMBL/GenBank/DDBJ whole genome shotgun (WGS) entry which is preliminary data.</text>
</comment>
<dbReference type="AlphaFoldDB" id="A0A7K1Y1C1"/>
<feature type="signal peptide" evidence="1">
    <location>
        <begin position="1"/>
        <end position="21"/>
    </location>
</feature>
<dbReference type="Proteomes" id="UP000451233">
    <property type="component" value="Unassembled WGS sequence"/>
</dbReference>
<evidence type="ECO:0000313" key="2">
    <source>
        <dbReference type="EMBL" id="MXV16917.1"/>
    </source>
</evidence>
<evidence type="ECO:0008006" key="4">
    <source>
        <dbReference type="Google" id="ProtNLM"/>
    </source>
</evidence>
<dbReference type="SUPFAM" id="SSF48452">
    <property type="entry name" value="TPR-like"/>
    <property type="match status" value="1"/>
</dbReference>